<feature type="region of interest" description="Disordered" evidence="1">
    <location>
        <begin position="36"/>
        <end position="59"/>
    </location>
</feature>
<evidence type="ECO:0000313" key="3">
    <source>
        <dbReference type="Proteomes" id="UP000008311"/>
    </source>
</evidence>
<sequence>MPENKRIKFVTGSKAAGKAAMTPNVPTIQVPSYAMPTTSIQGTTGGRGGKTAIVGREGR</sequence>
<dbReference type="AlphaFoldDB" id="B9RWX8"/>
<reference evidence="3" key="1">
    <citation type="journal article" date="2010" name="Nat. Biotechnol.">
        <title>Draft genome sequence of the oilseed species Ricinus communis.</title>
        <authorList>
            <person name="Chan A.P."/>
            <person name="Crabtree J."/>
            <person name="Zhao Q."/>
            <person name="Lorenzi H."/>
            <person name="Orvis J."/>
            <person name="Puiu D."/>
            <person name="Melake-Berhan A."/>
            <person name="Jones K.M."/>
            <person name="Redman J."/>
            <person name="Chen G."/>
            <person name="Cahoon E.B."/>
            <person name="Gedil M."/>
            <person name="Stanke M."/>
            <person name="Haas B.J."/>
            <person name="Wortman J.R."/>
            <person name="Fraser-Liggett C.M."/>
            <person name="Ravel J."/>
            <person name="Rabinowicz P.D."/>
        </authorList>
    </citation>
    <scope>NUCLEOTIDE SEQUENCE [LARGE SCALE GENOMIC DNA]</scope>
    <source>
        <strain evidence="3">cv. Hale</strain>
    </source>
</reference>
<gene>
    <name evidence="2" type="ORF">RCOM_1704870</name>
</gene>
<dbReference type="EMBL" id="EQ973825">
    <property type="protein sequence ID" value="EEF44133.1"/>
    <property type="molecule type" value="Genomic_DNA"/>
</dbReference>
<evidence type="ECO:0000256" key="1">
    <source>
        <dbReference type="SAM" id="MobiDB-lite"/>
    </source>
</evidence>
<accession>B9RWX8</accession>
<dbReference type="Proteomes" id="UP000008311">
    <property type="component" value="Unassembled WGS sequence"/>
</dbReference>
<protein>
    <submittedName>
        <fullName evidence="2">Uncharacterized protein</fullName>
    </submittedName>
</protein>
<dbReference type="InParanoid" id="B9RWX8"/>
<proteinExistence type="predicted"/>
<evidence type="ECO:0000313" key="2">
    <source>
        <dbReference type="EMBL" id="EEF44133.1"/>
    </source>
</evidence>
<name>B9RWX8_RICCO</name>
<keyword evidence="3" id="KW-1185">Reference proteome</keyword>
<organism evidence="2 3">
    <name type="scientific">Ricinus communis</name>
    <name type="common">Castor bean</name>
    <dbReference type="NCBI Taxonomy" id="3988"/>
    <lineage>
        <taxon>Eukaryota</taxon>
        <taxon>Viridiplantae</taxon>
        <taxon>Streptophyta</taxon>
        <taxon>Embryophyta</taxon>
        <taxon>Tracheophyta</taxon>
        <taxon>Spermatophyta</taxon>
        <taxon>Magnoliopsida</taxon>
        <taxon>eudicotyledons</taxon>
        <taxon>Gunneridae</taxon>
        <taxon>Pentapetalae</taxon>
        <taxon>rosids</taxon>
        <taxon>fabids</taxon>
        <taxon>Malpighiales</taxon>
        <taxon>Euphorbiaceae</taxon>
        <taxon>Acalyphoideae</taxon>
        <taxon>Acalypheae</taxon>
        <taxon>Ricinus</taxon>
    </lineage>
</organism>